<protein>
    <recommendedName>
        <fullName evidence="4">Lipoprotein</fullName>
    </recommendedName>
</protein>
<comment type="caution">
    <text evidence="2">The sequence shown here is derived from an EMBL/GenBank/DDBJ whole genome shotgun (WGS) entry which is preliminary data.</text>
</comment>
<reference evidence="3" key="1">
    <citation type="submission" date="2020-07" db="EMBL/GenBank/DDBJ databases">
        <authorList>
            <person name="Partida-Martinez L."/>
            <person name="Huntemann M."/>
            <person name="Clum A."/>
            <person name="Wang J."/>
            <person name="Palaniappan K."/>
            <person name="Ritter S."/>
            <person name="Chen I.-M."/>
            <person name="Stamatis D."/>
            <person name="Reddy T."/>
            <person name="O'Malley R."/>
            <person name="Daum C."/>
            <person name="Shapiro N."/>
            <person name="Ivanova N."/>
            <person name="Kyrpides N."/>
            <person name="Woyke T."/>
        </authorList>
    </citation>
    <scope>NUCLEOTIDE SEQUENCE [LARGE SCALE GENOMIC DNA]</scope>
    <source>
        <strain evidence="3">AT2.8</strain>
    </source>
</reference>
<dbReference type="PROSITE" id="PS51257">
    <property type="entry name" value="PROKAR_LIPOPROTEIN"/>
    <property type="match status" value="1"/>
</dbReference>
<dbReference type="Proteomes" id="UP000548423">
    <property type="component" value="Unassembled WGS sequence"/>
</dbReference>
<dbReference type="InterPro" id="IPR045956">
    <property type="entry name" value="DUF6376"/>
</dbReference>
<dbReference type="AlphaFoldDB" id="A0A852T6Z3"/>
<accession>A0A852T6Z3</accession>
<evidence type="ECO:0000313" key="2">
    <source>
        <dbReference type="EMBL" id="NYE03587.1"/>
    </source>
</evidence>
<reference evidence="3" key="2">
    <citation type="submission" date="2020-08" db="EMBL/GenBank/DDBJ databases">
        <title>The Agave Microbiome: Exploring the role of microbial communities in plant adaptations to desert environments.</title>
        <authorList>
            <person name="Partida-Martinez L.P."/>
        </authorList>
    </citation>
    <scope>NUCLEOTIDE SEQUENCE [LARGE SCALE GENOMIC DNA]</scope>
    <source>
        <strain evidence="3">AT2.8</strain>
    </source>
</reference>
<sequence length="149" mass="16343">MKKVLIILSTCMLLLLGGCSFLNDAQDTLTYINEATDYLAVATDFAGNAPALAQQAISDLQAAEDFQTMLQQMQQTAEAFNELQAPDIAVELHQQIIEQNSAIVSEIETFMNSFQDGLLDPAILENTELFQTVQDITSIIDQIQQLGGE</sequence>
<gene>
    <name evidence="2" type="ORF">F4694_000306</name>
</gene>
<name>A0A852T6Z3_9BACI</name>
<organism evidence="2 3">
    <name type="scientific">Neobacillus niacini</name>
    <dbReference type="NCBI Taxonomy" id="86668"/>
    <lineage>
        <taxon>Bacteria</taxon>
        <taxon>Bacillati</taxon>
        <taxon>Bacillota</taxon>
        <taxon>Bacilli</taxon>
        <taxon>Bacillales</taxon>
        <taxon>Bacillaceae</taxon>
        <taxon>Neobacillus</taxon>
    </lineage>
</organism>
<feature type="signal peptide" evidence="1">
    <location>
        <begin position="1"/>
        <end position="25"/>
    </location>
</feature>
<feature type="chain" id="PRO_5039585386" description="Lipoprotein" evidence="1">
    <location>
        <begin position="26"/>
        <end position="149"/>
    </location>
</feature>
<proteinExistence type="predicted"/>
<dbReference type="Pfam" id="PF19903">
    <property type="entry name" value="DUF6376"/>
    <property type="match status" value="1"/>
</dbReference>
<evidence type="ECO:0000256" key="1">
    <source>
        <dbReference type="SAM" id="SignalP"/>
    </source>
</evidence>
<evidence type="ECO:0000313" key="3">
    <source>
        <dbReference type="Proteomes" id="UP000548423"/>
    </source>
</evidence>
<dbReference type="EMBL" id="JACCBX010000001">
    <property type="protein sequence ID" value="NYE03587.1"/>
    <property type="molecule type" value="Genomic_DNA"/>
</dbReference>
<keyword evidence="1" id="KW-0732">Signal</keyword>
<evidence type="ECO:0008006" key="4">
    <source>
        <dbReference type="Google" id="ProtNLM"/>
    </source>
</evidence>